<dbReference type="CTD" id="1071"/>
<dbReference type="GO" id="GO:0034364">
    <property type="term" value="C:high-density lipoprotein particle"/>
    <property type="evidence" value="ECO:0007669"/>
    <property type="project" value="InterPro"/>
</dbReference>
<dbReference type="GO" id="GO:0034372">
    <property type="term" value="P:very-low-density lipoprotein particle remodeling"/>
    <property type="evidence" value="ECO:0007669"/>
    <property type="project" value="TreeGrafter"/>
</dbReference>
<dbReference type="GO" id="GO:0006641">
    <property type="term" value="P:triglyceride metabolic process"/>
    <property type="evidence" value="ECO:0007669"/>
    <property type="project" value="TreeGrafter"/>
</dbReference>
<keyword evidence="4" id="KW-0325">Glycoprotein</keyword>
<evidence type="ECO:0000256" key="1">
    <source>
        <dbReference type="ARBA" id="ARBA00004613"/>
    </source>
</evidence>
<dbReference type="Proteomes" id="UP000504611">
    <property type="component" value="Unplaced"/>
</dbReference>
<evidence type="ECO:0000256" key="2">
    <source>
        <dbReference type="ARBA" id="ARBA00007292"/>
    </source>
</evidence>
<dbReference type="GO" id="GO:0043691">
    <property type="term" value="P:reverse cholesterol transport"/>
    <property type="evidence" value="ECO:0007669"/>
    <property type="project" value="InterPro"/>
</dbReference>
<dbReference type="GO" id="GO:0008203">
    <property type="term" value="P:cholesterol metabolic process"/>
    <property type="evidence" value="ECO:0007669"/>
    <property type="project" value="TreeGrafter"/>
</dbReference>
<name>A0A6I9Q5P6_9TELE</name>
<dbReference type="GO" id="GO:0015485">
    <property type="term" value="F:cholesterol binding"/>
    <property type="evidence" value="ECO:0007669"/>
    <property type="project" value="TreeGrafter"/>
</dbReference>
<dbReference type="PANTHER" id="PTHR47616">
    <property type="entry name" value="CHOLESTERYL ESTER TRANSFER PROTEIN"/>
    <property type="match status" value="1"/>
</dbReference>
<accession>A0A6I9Q5P6</accession>
<dbReference type="GO" id="GO:0055091">
    <property type="term" value="P:phospholipid homeostasis"/>
    <property type="evidence" value="ECO:0007669"/>
    <property type="project" value="TreeGrafter"/>
</dbReference>
<dbReference type="Gene3D" id="3.15.20.10">
    <property type="entry name" value="Bactericidal permeability-increasing protein, domain 2"/>
    <property type="match status" value="1"/>
</dbReference>
<keyword evidence="5" id="KW-1185">Reference proteome</keyword>
<comment type="similarity">
    <text evidence="2">Belongs to the BPI/LBP/Plunc superfamily. BPI/LBP family.</text>
</comment>
<organism evidence="5 6">
    <name type="scientific">Notothenia coriiceps</name>
    <name type="common">black rockcod</name>
    <dbReference type="NCBI Taxonomy" id="8208"/>
    <lineage>
        <taxon>Eukaryota</taxon>
        <taxon>Metazoa</taxon>
        <taxon>Chordata</taxon>
        <taxon>Craniata</taxon>
        <taxon>Vertebrata</taxon>
        <taxon>Euteleostomi</taxon>
        <taxon>Actinopterygii</taxon>
        <taxon>Neopterygii</taxon>
        <taxon>Teleostei</taxon>
        <taxon>Neoteleostei</taxon>
        <taxon>Acanthomorphata</taxon>
        <taxon>Eupercaria</taxon>
        <taxon>Perciformes</taxon>
        <taxon>Notothenioidei</taxon>
        <taxon>Nototheniidae</taxon>
        <taxon>Notothenia</taxon>
    </lineage>
</organism>
<dbReference type="GO" id="GO:0046470">
    <property type="term" value="P:phosphatidylcholine metabolic process"/>
    <property type="evidence" value="ECO:0007669"/>
    <property type="project" value="TreeGrafter"/>
</dbReference>
<dbReference type="PANTHER" id="PTHR47616:SF1">
    <property type="entry name" value="CHOLESTERYL ESTER TRANSFER PROTEIN"/>
    <property type="match status" value="1"/>
</dbReference>
<dbReference type="GO" id="GO:0042632">
    <property type="term" value="P:cholesterol homeostasis"/>
    <property type="evidence" value="ECO:0007669"/>
    <property type="project" value="TreeGrafter"/>
</dbReference>
<dbReference type="GO" id="GO:0070328">
    <property type="term" value="P:triglyceride homeostasis"/>
    <property type="evidence" value="ECO:0007669"/>
    <property type="project" value="TreeGrafter"/>
</dbReference>
<dbReference type="InterPro" id="IPR017130">
    <property type="entry name" value="Cholesteryl_ester_transfer"/>
</dbReference>
<dbReference type="KEGG" id="ncc:104967665"/>
<reference evidence="6" key="1">
    <citation type="submission" date="2025-08" db="UniProtKB">
        <authorList>
            <consortium name="RefSeq"/>
        </authorList>
    </citation>
    <scope>IDENTIFICATION</scope>
    <source>
        <tissue evidence="6">Muscle</tissue>
    </source>
</reference>
<evidence type="ECO:0000313" key="5">
    <source>
        <dbReference type="Proteomes" id="UP000504611"/>
    </source>
</evidence>
<dbReference type="GO" id="GO:0120020">
    <property type="term" value="F:cholesterol transfer activity"/>
    <property type="evidence" value="ECO:0007669"/>
    <property type="project" value="InterPro"/>
</dbReference>
<evidence type="ECO:0000256" key="4">
    <source>
        <dbReference type="ARBA" id="ARBA00023180"/>
    </source>
</evidence>
<dbReference type="GO" id="GO:0031210">
    <property type="term" value="F:phosphatidylcholine binding"/>
    <property type="evidence" value="ECO:0007669"/>
    <property type="project" value="TreeGrafter"/>
</dbReference>
<gene>
    <name evidence="6" type="primary">cetp</name>
</gene>
<evidence type="ECO:0000313" key="6">
    <source>
        <dbReference type="RefSeq" id="XP_010795480.1"/>
    </source>
</evidence>
<dbReference type="GO" id="GO:0005548">
    <property type="term" value="F:phospholipid transporter activity"/>
    <property type="evidence" value="ECO:0007669"/>
    <property type="project" value="TreeGrafter"/>
</dbReference>
<dbReference type="GO" id="GO:0034197">
    <property type="term" value="P:triglyceride transport"/>
    <property type="evidence" value="ECO:0007669"/>
    <property type="project" value="TreeGrafter"/>
</dbReference>
<dbReference type="GO" id="GO:0034375">
    <property type="term" value="P:high-density lipoprotein particle remodeling"/>
    <property type="evidence" value="ECO:0007669"/>
    <property type="project" value="TreeGrafter"/>
</dbReference>
<keyword evidence="3" id="KW-0964">Secreted</keyword>
<dbReference type="RefSeq" id="XP_010795480.1">
    <property type="nucleotide sequence ID" value="XM_010797178.1"/>
</dbReference>
<dbReference type="GO" id="GO:0034374">
    <property type="term" value="P:low-density lipoprotein particle remodeling"/>
    <property type="evidence" value="ECO:0007669"/>
    <property type="project" value="TreeGrafter"/>
</dbReference>
<comment type="subcellular location">
    <subcellularLocation>
        <location evidence="1">Secreted</location>
    </subcellularLocation>
</comment>
<dbReference type="OrthoDB" id="9940758at2759"/>
<dbReference type="GO" id="GO:0017129">
    <property type="term" value="F:triglyceride binding"/>
    <property type="evidence" value="ECO:0007669"/>
    <property type="project" value="TreeGrafter"/>
</dbReference>
<protein>
    <submittedName>
        <fullName evidence="6">Cholesteryl ester transfer protein</fullName>
    </submittedName>
</protein>
<sequence length="112" mass="13013">MDITVSYADKKVFLQSNRSEIYVLQAEFSSQNQPHLDQAQLDFIREAVEKIGIPKVLSVFETEVTRLLDEQGTYLFDIFSPEVLPQEGFTVIQMDFGFPHQLLVEFLRRTLQ</sequence>
<evidence type="ECO:0000256" key="3">
    <source>
        <dbReference type="ARBA" id="ARBA00022525"/>
    </source>
</evidence>
<dbReference type="AlphaFoldDB" id="A0A6I9Q5P6"/>
<proteinExistence type="inferred from homology"/>